<accession>A0A8D7F5D6</accession>
<proteinExistence type="predicted"/>
<dbReference type="AlphaFoldDB" id="A0A8D7F5D6"/>
<gene>
    <name evidence="1" type="ORF">GSMUA_121160.1</name>
</gene>
<sequence length="69" mass="8146">MLPEPTEKKSGTCRNFRKFAEEIVGGSRRSPRRLGYSLKSSQVRELDGSKVWLKIFQTWKYHQRNVLSF</sequence>
<evidence type="ECO:0000313" key="1">
    <source>
        <dbReference type="EMBL" id="CAG1842321.1"/>
    </source>
</evidence>
<protein>
    <submittedName>
        <fullName evidence="1">(wild Malaysian banana) hypothetical protein</fullName>
    </submittedName>
</protein>
<organism evidence="1">
    <name type="scientific">Musa acuminata subsp. malaccensis</name>
    <name type="common">Wild banana</name>
    <name type="synonym">Musa malaccensis</name>
    <dbReference type="NCBI Taxonomy" id="214687"/>
    <lineage>
        <taxon>Eukaryota</taxon>
        <taxon>Viridiplantae</taxon>
        <taxon>Streptophyta</taxon>
        <taxon>Embryophyta</taxon>
        <taxon>Tracheophyta</taxon>
        <taxon>Spermatophyta</taxon>
        <taxon>Magnoliopsida</taxon>
        <taxon>Liliopsida</taxon>
        <taxon>Zingiberales</taxon>
        <taxon>Musaceae</taxon>
        <taxon>Musa</taxon>
    </lineage>
</organism>
<dbReference type="EMBL" id="HG996469">
    <property type="protein sequence ID" value="CAG1842321.1"/>
    <property type="molecule type" value="Genomic_DNA"/>
</dbReference>
<reference evidence="1" key="1">
    <citation type="submission" date="2021-03" db="EMBL/GenBank/DDBJ databases">
        <authorList>
            <consortium name="Genoscope - CEA"/>
            <person name="William W."/>
        </authorList>
    </citation>
    <scope>NUCLEOTIDE SEQUENCE</scope>
    <source>
        <strain evidence="1">Doubled-haploid Pahang</strain>
    </source>
</reference>
<name>A0A8D7F5D6_MUSAM</name>